<reference evidence="9 10" key="1">
    <citation type="submission" date="2019-09" db="EMBL/GenBank/DDBJ databases">
        <title>Polymorphobacter sp. isolated from a lake in China.</title>
        <authorList>
            <person name="Liu Z."/>
        </authorList>
    </citation>
    <scope>NUCLEOTIDE SEQUENCE [LARGE SCALE GENOMIC DNA]</scope>
    <source>
        <strain evidence="9 10">D40P</strain>
    </source>
</reference>
<comment type="caution">
    <text evidence="9">The sequence shown here is derived from an EMBL/GenBank/DDBJ whole genome shotgun (WGS) entry which is preliminary data.</text>
</comment>
<evidence type="ECO:0000256" key="3">
    <source>
        <dbReference type="ARBA" id="ARBA00022679"/>
    </source>
</evidence>
<keyword evidence="5 9" id="KW-0418">Kinase</keyword>
<dbReference type="AlphaFoldDB" id="A0A7C9KHI3"/>
<dbReference type="PROSITE" id="PS50109">
    <property type="entry name" value="HIS_KIN"/>
    <property type="match status" value="1"/>
</dbReference>
<dbReference type="InterPro" id="IPR005467">
    <property type="entry name" value="His_kinase_dom"/>
</dbReference>
<feature type="transmembrane region" description="Helical" evidence="7">
    <location>
        <begin position="128"/>
        <end position="144"/>
    </location>
</feature>
<evidence type="ECO:0000313" key="9">
    <source>
        <dbReference type="EMBL" id="MQT16880.1"/>
    </source>
</evidence>
<dbReference type="PANTHER" id="PTHR44936">
    <property type="entry name" value="SENSOR PROTEIN CREC"/>
    <property type="match status" value="1"/>
</dbReference>
<keyword evidence="4" id="KW-0547">Nucleotide-binding</keyword>
<feature type="domain" description="Histidine kinase" evidence="8">
    <location>
        <begin position="215"/>
        <end position="417"/>
    </location>
</feature>
<gene>
    <name evidence="9" type="ORF">F3168_06375</name>
</gene>
<feature type="transmembrane region" description="Helical" evidence="7">
    <location>
        <begin position="81"/>
        <end position="99"/>
    </location>
</feature>
<proteinExistence type="predicted"/>
<dbReference type="InterPro" id="IPR047770">
    <property type="entry name" value="RegB"/>
</dbReference>
<dbReference type="InterPro" id="IPR003594">
    <property type="entry name" value="HATPase_dom"/>
</dbReference>
<dbReference type="InterPro" id="IPR050980">
    <property type="entry name" value="2C_sensor_his_kinase"/>
</dbReference>
<evidence type="ECO:0000256" key="1">
    <source>
        <dbReference type="ARBA" id="ARBA00000085"/>
    </source>
</evidence>
<dbReference type="GO" id="GO:0000155">
    <property type="term" value="F:phosphorelay sensor kinase activity"/>
    <property type="evidence" value="ECO:0007669"/>
    <property type="project" value="InterPro"/>
</dbReference>
<keyword evidence="7" id="KW-0812">Transmembrane</keyword>
<evidence type="ECO:0000256" key="2">
    <source>
        <dbReference type="ARBA" id="ARBA00012438"/>
    </source>
</evidence>
<dbReference type="OrthoDB" id="9785252at2"/>
<dbReference type="SUPFAM" id="SSF55874">
    <property type="entry name" value="ATPase domain of HSP90 chaperone/DNA topoisomerase II/histidine kinase"/>
    <property type="match status" value="1"/>
</dbReference>
<dbReference type="Gene3D" id="1.10.287.130">
    <property type="match status" value="1"/>
</dbReference>
<dbReference type="Pfam" id="PF02518">
    <property type="entry name" value="HATPase_c"/>
    <property type="match status" value="1"/>
</dbReference>
<evidence type="ECO:0000313" key="10">
    <source>
        <dbReference type="Proteomes" id="UP000481327"/>
    </source>
</evidence>
<keyword evidence="10" id="KW-1185">Reference proteome</keyword>
<dbReference type="InterPro" id="IPR036890">
    <property type="entry name" value="HATPase_C_sf"/>
</dbReference>
<dbReference type="EMBL" id="WIOL01000002">
    <property type="protein sequence ID" value="MQT16880.1"/>
    <property type="molecule type" value="Genomic_DNA"/>
</dbReference>
<evidence type="ECO:0000256" key="4">
    <source>
        <dbReference type="ARBA" id="ARBA00022741"/>
    </source>
</evidence>
<comment type="catalytic activity">
    <reaction evidence="1">
        <text>ATP + protein L-histidine = ADP + protein N-phospho-L-histidine.</text>
        <dbReference type="EC" id="2.7.13.3"/>
    </reaction>
</comment>
<dbReference type="SUPFAM" id="SSF47384">
    <property type="entry name" value="Homodimeric domain of signal transducing histidine kinase"/>
    <property type="match status" value="1"/>
</dbReference>
<name>A0A7C9KHI3_9SPHN</name>
<dbReference type="Pfam" id="PF25323">
    <property type="entry name" value="6TM_PilS"/>
    <property type="match status" value="1"/>
</dbReference>
<dbReference type="EC" id="2.7.13.3" evidence="2"/>
<dbReference type="RefSeq" id="WP_152577328.1">
    <property type="nucleotide sequence ID" value="NZ_JAATJI010000001.1"/>
</dbReference>
<feature type="transmembrane region" description="Helical" evidence="7">
    <location>
        <begin position="159"/>
        <end position="181"/>
    </location>
</feature>
<dbReference type="GO" id="GO:0005886">
    <property type="term" value="C:plasma membrane"/>
    <property type="evidence" value="ECO:0007669"/>
    <property type="project" value="TreeGrafter"/>
</dbReference>
<protein>
    <recommendedName>
        <fullName evidence="2">histidine kinase</fullName>
        <ecNumber evidence="2">2.7.13.3</ecNumber>
    </recommendedName>
</protein>
<keyword evidence="6" id="KW-0067">ATP-binding</keyword>
<accession>A0A7C9KHI3</accession>
<keyword evidence="7" id="KW-1133">Transmembrane helix</keyword>
<evidence type="ECO:0000256" key="7">
    <source>
        <dbReference type="SAM" id="Phobius"/>
    </source>
</evidence>
<dbReference type="NCBIfam" id="NF033792">
    <property type="entry name" value="ActS_PrrB_HisK"/>
    <property type="match status" value="1"/>
</dbReference>
<dbReference type="PANTHER" id="PTHR44936:SF10">
    <property type="entry name" value="SENSOR PROTEIN RSTB"/>
    <property type="match status" value="1"/>
</dbReference>
<organism evidence="9 10">
    <name type="scientific">Sandarakinorhabdus fusca</name>
    <dbReference type="NCBI Taxonomy" id="1439888"/>
    <lineage>
        <taxon>Bacteria</taxon>
        <taxon>Pseudomonadati</taxon>
        <taxon>Pseudomonadota</taxon>
        <taxon>Alphaproteobacteria</taxon>
        <taxon>Sphingomonadales</taxon>
        <taxon>Sphingosinicellaceae</taxon>
        <taxon>Sandarakinorhabdus</taxon>
    </lineage>
</organism>
<evidence type="ECO:0000259" key="8">
    <source>
        <dbReference type="PROSITE" id="PS50109"/>
    </source>
</evidence>
<feature type="transmembrane region" description="Helical" evidence="7">
    <location>
        <begin position="49"/>
        <end position="69"/>
    </location>
</feature>
<keyword evidence="7" id="KW-0472">Membrane</keyword>
<evidence type="ECO:0000256" key="6">
    <source>
        <dbReference type="ARBA" id="ARBA00022840"/>
    </source>
</evidence>
<keyword evidence="3" id="KW-0808">Transferase</keyword>
<dbReference type="GO" id="GO:0005524">
    <property type="term" value="F:ATP binding"/>
    <property type="evidence" value="ECO:0007669"/>
    <property type="project" value="UniProtKB-KW"/>
</dbReference>
<sequence>MERPSIAASAFDRPGVRVRTLATLRWIAISGQFATLIVVGLYLRFPLPWPSLLAAVLASAVLNIGLTTLYGRNARLEGRDLVLHLAFDLLQAGVLLLLTGGLSNPFAVLLIVPVTIAATLLPARQMGYLGVFAGVVLVVLWFWAKPLPWAGPPIEFPEVYQWGVAVSLALAIGFLAIYLWMVSAEARDRARALVATEAALTRESRMSALGSLAAAAAHELGGPLGTITLVARSLSDALGDDPEFGEDIRLLESEAARSRAILIRIAKRAEAEDPFAELGLDVLLHEVAHAVTPARVPIRVVAPTPQPLVRRSPELLHGLQNLVANAIRHAGSAVELHAASTMSEVRITVLDDGAGFADNILPQLGEPDLGPSHSGSGGTGLGIFIATTLIERTGGRLAFSNRNNGGAQVDVRWPRSHIEAAHQE</sequence>
<feature type="transmembrane region" description="Helical" evidence="7">
    <location>
        <begin position="105"/>
        <end position="121"/>
    </location>
</feature>
<dbReference type="SMART" id="SM00387">
    <property type="entry name" value="HATPase_c"/>
    <property type="match status" value="1"/>
</dbReference>
<evidence type="ECO:0000256" key="5">
    <source>
        <dbReference type="ARBA" id="ARBA00022777"/>
    </source>
</evidence>
<dbReference type="Gene3D" id="3.30.565.10">
    <property type="entry name" value="Histidine kinase-like ATPase, C-terminal domain"/>
    <property type="match status" value="1"/>
</dbReference>
<dbReference type="Proteomes" id="UP000481327">
    <property type="component" value="Unassembled WGS sequence"/>
</dbReference>
<dbReference type="InterPro" id="IPR036097">
    <property type="entry name" value="HisK_dim/P_sf"/>
</dbReference>
<feature type="transmembrane region" description="Helical" evidence="7">
    <location>
        <begin position="21"/>
        <end position="43"/>
    </location>
</feature>